<dbReference type="EMBL" id="JAOTIF010000024">
    <property type="protein sequence ID" value="MCU7551827.1"/>
    <property type="molecule type" value="Genomic_DNA"/>
</dbReference>
<name>A0A9X3BIR5_9BACT</name>
<gene>
    <name evidence="3" type="ORF">OCK74_22095</name>
</gene>
<feature type="compositionally biased region" description="Polar residues" evidence="1">
    <location>
        <begin position="145"/>
        <end position="164"/>
    </location>
</feature>
<evidence type="ECO:0000256" key="2">
    <source>
        <dbReference type="SAM" id="Phobius"/>
    </source>
</evidence>
<dbReference type="Proteomes" id="UP001155483">
    <property type="component" value="Unassembled WGS sequence"/>
</dbReference>
<feature type="transmembrane region" description="Helical" evidence="2">
    <location>
        <begin position="6"/>
        <end position="27"/>
    </location>
</feature>
<reference evidence="3" key="2">
    <citation type="submission" date="2023-04" db="EMBL/GenBank/DDBJ databases">
        <title>Paracnuella aquatica gen. nov., sp. nov., a member of the family Chitinophagaceae isolated from a hot spring.</title>
        <authorList>
            <person name="Wang C."/>
        </authorList>
    </citation>
    <scope>NUCLEOTIDE SEQUENCE</scope>
    <source>
        <strain evidence="3">LB-8</strain>
    </source>
</reference>
<reference evidence="3" key="1">
    <citation type="submission" date="2022-09" db="EMBL/GenBank/DDBJ databases">
        <authorList>
            <person name="Yuan C."/>
            <person name="Ke Z."/>
        </authorList>
    </citation>
    <scope>NUCLEOTIDE SEQUENCE</scope>
    <source>
        <strain evidence="3">LB-8</strain>
    </source>
</reference>
<keyword evidence="4" id="KW-1185">Reference proteome</keyword>
<feature type="region of interest" description="Disordered" evidence="1">
    <location>
        <begin position="145"/>
        <end position="171"/>
    </location>
</feature>
<keyword evidence="2" id="KW-0472">Membrane</keyword>
<dbReference type="AlphaFoldDB" id="A0A9X3BIR5"/>
<evidence type="ECO:0000313" key="4">
    <source>
        <dbReference type="Proteomes" id="UP001155483"/>
    </source>
</evidence>
<keyword evidence="2" id="KW-0812">Transmembrane</keyword>
<organism evidence="3 4">
    <name type="scientific">Paraflavisolibacter caeni</name>
    <dbReference type="NCBI Taxonomy" id="2982496"/>
    <lineage>
        <taxon>Bacteria</taxon>
        <taxon>Pseudomonadati</taxon>
        <taxon>Bacteroidota</taxon>
        <taxon>Chitinophagia</taxon>
        <taxon>Chitinophagales</taxon>
        <taxon>Chitinophagaceae</taxon>
        <taxon>Paraflavisolibacter</taxon>
    </lineage>
</organism>
<evidence type="ECO:0008006" key="5">
    <source>
        <dbReference type="Google" id="ProtNLM"/>
    </source>
</evidence>
<evidence type="ECO:0000256" key="1">
    <source>
        <dbReference type="SAM" id="MobiDB-lite"/>
    </source>
</evidence>
<accession>A0A9X3BIR5</accession>
<dbReference type="RefSeq" id="WP_279299265.1">
    <property type="nucleotide sequence ID" value="NZ_JAOTIF010000024.1"/>
</dbReference>
<protein>
    <recommendedName>
        <fullName evidence="5">DUF2231 domain-containing protein</fullName>
    </recommendedName>
</protein>
<comment type="caution">
    <text evidence="3">The sequence shown here is derived from an EMBL/GenBank/DDBJ whole genome shotgun (WGS) entry which is preliminary data.</text>
</comment>
<keyword evidence="2" id="KW-1133">Transmembrane helix</keyword>
<sequence length="171" mass="18179">MNSAQIHLALTHVPVILSLTGLVILIVSLIKKNNALVKTAYFILFIAGLAAIPVYLSGEGTEELVERLPGVSETIIERHEEIAKMAMISMAVAGLGAFIGLFLFKRSAVAKIIKGVVLLLAFSSGGLLAQTAHLGGQIRHTEIRSGSTAQNSIGNRSNQATDMSEQTKDND</sequence>
<evidence type="ECO:0000313" key="3">
    <source>
        <dbReference type="EMBL" id="MCU7551827.1"/>
    </source>
</evidence>
<feature type="transmembrane region" description="Helical" evidence="2">
    <location>
        <begin position="82"/>
        <end position="104"/>
    </location>
</feature>
<feature type="transmembrane region" description="Helical" evidence="2">
    <location>
        <begin position="39"/>
        <end position="58"/>
    </location>
</feature>
<proteinExistence type="predicted"/>